<dbReference type="InterPro" id="IPR014966">
    <property type="entry name" value="FRG-dom"/>
</dbReference>
<proteinExistence type="predicted"/>
<feature type="domain" description="FRG" evidence="1">
    <location>
        <begin position="19"/>
        <end position="113"/>
    </location>
</feature>
<evidence type="ECO:0000313" key="3">
    <source>
        <dbReference type="Proteomes" id="UP001178322"/>
    </source>
</evidence>
<dbReference type="Pfam" id="PF08867">
    <property type="entry name" value="FRG"/>
    <property type="match status" value="1"/>
</dbReference>
<gene>
    <name evidence="2" type="ORF">QNH24_13400</name>
</gene>
<dbReference type="SMART" id="SM00901">
    <property type="entry name" value="FRG"/>
    <property type="match status" value="1"/>
</dbReference>
<dbReference type="AlphaFoldDB" id="A0AAX3WS42"/>
<sequence>MEQINSILDYQKALEWYEQYFEKYFRGQAALYPSIKSSIARDDEYLINEYNINQEAIKLAEMDFSKCNSPLEKLAKMQHYGIPTRLVDVTTDPLVALFFAVTDTKNGDDGYVYMFVKKSKESTSKEVKLLSILAFSPDYNISTLQRAYAENYGETIEEYEIFKYISSTPFIKQEGHWENERLKRQQGTFAICGNTIQSRRVNRHLLNLDSYKPTMTFRIPFEKKESIKAELDEIGYNLTWMYPDLPSVAQYLKEKYSVSNRDLTKAFIIKKTEESNVYGGKVRRISIYIALTEKVSSREIKKIGSIIKENNEHLADVIFLYVARNEKDFLSDNYLIRGQWVSPALPEKMSPTKWAEADLTGYQWVENTGYAVYGDFFDKHLFNSDKEVYVKTIILFNKVQSLSEKLLSVCDDIEKMRKFAIQNQSKVREIFLQSGDIGITEKEFINEFITKPKEVISTLDNIFIYLLREDYKEQQIQYRIQRNLSEIKSITDKINEEYLHIEKLLNISQDDFERYTMEKIEEKFCYTETLPICSDALDVEINVSILKNEQGYVKVMGKTNLFDGASLLIGFSKGSDRTTVCKGKFESNFFSDKGQGFTPGKYECNITLSIPRTQSKEFVSKTGIEYERLKGPLVKREGIGPTISYSKIITLN</sequence>
<evidence type="ECO:0000259" key="1">
    <source>
        <dbReference type="SMART" id="SM00901"/>
    </source>
</evidence>
<reference evidence="2" key="1">
    <citation type="submission" date="2023-05" db="EMBL/GenBank/DDBJ databases">
        <title>Comparative genomics of Bacillaceae isolates and their secondary metabolite potential.</title>
        <authorList>
            <person name="Song L."/>
            <person name="Nielsen L.J."/>
            <person name="Mohite O."/>
            <person name="Xu X."/>
            <person name="Weber T."/>
            <person name="Kovacs A.T."/>
        </authorList>
    </citation>
    <scope>NUCLEOTIDE SEQUENCE</scope>
    <source>
        <strain evidence="2">LY1</strain>
    </source>
</reference>
<name>A0AAX3WS42_9BACI</name>
<dbReference type="Proteomes" id="UP001178322">
    <property type="component" value="Chromosome"/>
</dbReference>
<accession>A0AAX3WS42</accession>
<dbReference type="RefSeq" id="WP_283868097.1">
    <property type="nucleotide sequence ID" value="NZ_CP126101.1"/>
</dbReference>
<dbReference type="EMBL" id="CP126101">
    <property type="protein sequence ID" value="WHY49345.1"/>
    <property type="molecule type" value="Genomic_DNA"/>
</dbReference>
<evidence type="ECO:0000313" key="2">
    <source>
        <dbReference type="EMBL" id="WHY49345.1"/>
    </source>
</evidence>
<organism evidence="2 3">
    <name type="scientific">Lysinibacillus pakistanensis</name>
    <dbReference type="NCBI Taxonomy" id="759811"/>
    <lineage>
        <taxon>Bacteria</taxon>
        <taxon>Bacillati</taxon>
        <taxon>Bacillota</taxon>
        <taxon>Bacilli</taxon>
        <taxon>Bacillales</taxon>
        <taxon>Bacillaceae</taxon>
        <taxon>Lysinibacillus</taxon>
    </lineage>
</organism>
<protein>
    <submittedName>
        <fullName evidence="2">FRG domain-containing protein</fullName>
    </submittedName>
</protein>